<accession>A0A1G6AIY8</accession>
<keyword evidence="1" id="KW-1133">Transmembrane helix</keyword>
<organism evidence="2 3">
    <name type="scientific">Desulfonatronum thiosulfatophilum</name>
    <dbReference type="NCBI Taxonomy" id="617002"/>
    <lineage>
        <taxon>Bacteria</taxon>
        <taxon>Pseudomonadati</taxon>
        <taxon>Thermodesulfobacteriota</taxon>
        <taxon>Desulfovibrionia</taxon>
        <taxon>Desulfovibrionales</taxon>
        <taxon>Desulfonatronaceae</taxon>
        <taxon>Desulfonatronum</taxon>
    </lineage>
</organism>
<protein>
    <submittedName>
        <fullName evidence="2">Uncharacterized protein</fullName>
    </submittedName>
</protein>
<dbReference type="Proteomes" id="UP000198771">
    <property type="component" value="Unassembled WGS sequence"/>
</dbReference>
<keyword evidence="1" id="KW-0812">Transmembrane</keyword>
<evidence type="ECO:0000313" key="2">
    <source>
        <dbReference type="EMBL" id="SDB08372.1"/>
    </source>
</evidence>
<feature type="transmembrane region" description="Helical" evidence="1">
    <location>
        <begin position="20"/>
        <end position="39"/>
    </location>
</feature>
<evidence type="ECO:0000313" key="3">
    <source>
        <dbReference type="Proteomes" id="UP000198771"/>
    </source>
</evidence>
<gene>
    <name evidence="2" type="ORF">SAMN05660653_00394</name>
</gene>
<keyword evidence="3" id="KW-1185">Reference proteome</keyword>
<evidence type="ECO:0000256" key="1">
    <source>
        <dbReference type="SAM" id="Phobius"/>
    </source>
</evidence>
<keyword evidence="1" id="KW-0472">Membrane</keyword>
<dbReference type="RefSeq" id="WP_279615049.1">
    <property type="nucleotide sequence ID" value="NZ_FMXO01000002.1"/>
</dbReference>
<sequence length="41" mass="4587">MQTHQRPDPAPPPAEQFSGNIRAFVHYIFALTVMTLYGGQV</sequence>
<dbReference type="STRING" id="617002.SAMN05660653_00394"/>
<proteinExistence type="predicted"/>
<reference evidence="2 3" key="1">
    <citation type="submission" date="2016-10" db="EMBL/GenBank/DDBJ databases">
        <authorList>
            <person name="de Groot N.N."/>
        </authorList>
    </citation>
    <scope>NUCLEOTIDE SEQUENCE [LARGE SCALE GENOMIC DNA]</scope>
    <source>
        <strain evidence="2 3">ASO4-2</strain>
    </source>
</reference>
<dbReference type="EMBL" id="FMXO01000002">
    <property type="protein sequence ID" value="SDB08372.1"/>
    <property type="molecule type" value="Genomic_DNA"/>
</dbReference>
<dbReference type="AlphaFoldDB" id="A0A1G6AIY8"/>
<name>A0A1G6AIY8_9BACT</name>